<dbReference type="AlphaFoldDB" id="A0A9X2KMS6"/>
<dbReference type="InterPro" id="IPR050961">
    <property type="entry name" value="BolA/IbaG_stress_morph_reg"/>
</dbReference>
<evidence type="ECO:0000313" key="3">
    <source>
        <dbReference type="EMBL" id="MCP3728968.1"/>
    </source>
</evidence>
<protein>
    <submittedName>
        <fullName evidence="3">BolA family transcriptional regulator</fullName>
    </submittedName>
</protein>
<comment type="similarity">
    <text evidence="1 2">Belongs to the BolA/IbaG family.</text>
</comment>
<organism evidence="3 4">
    <name type="scientific">Sphingomonas tagetis</name>
    <dbReference type="NCBI Taxonomy" id="2949092"/>
    <lineage>
        <taxon>Bacteria</taxon>
        <taxon>Pseudomonadati</taxon>
        <taxon>Pseudomonadota</taxon>
        <taxon>Alphaproteobacteria</taxon>
        <taxon>Sphingomonadales</taxon>
        <taxon>Sphingomonadaceae</taxon>
        <taxon>Sphingomonas</taxon>
    </lineage>
</organism>
<dbReference type="InterPro" id="IPR036065">
    <property type="entry name" value="BolA-like_sf"/>
</dbReference>
<dbReference type="EMBL" id="JAMLDX010000001">
    <property type="protein sequence ID" value="MCP3728968.1"/>
    <property type="molecule type" value="Genomic_DNA"/>
</dbReference>
<sequence length="88" mass="9148">MPMAASEIEAMIVAGIPDARVEITDLAGDGDHYAARVVSESFRGLSRLQQQRAVYAALGGNMGGVLHALQLTTAVPAASEPAAKEQVE</sequence>
<dbReference type="PIRSF" id="PIRSF003113">
    <property type="entry name" value="BolA"/>
    <property type="match status" value="1"/>
</dbReference>
<dbReference type="PANTHER" id="PTHR46229">
    <property type="entry name" value="BOLA TRANSCRIPTION REGULATOR"/>
    <property type="match status" value="1"/>
</dbReference>
<dbReference type="PANTHER" id="PTHR46229:SF2">
    <property type="entry name" value="BOLA-LIKE PROTEIN 1"/>
    <property type="match status" value="1"/>
</dbReference>
<name>A0A9X2KMS6_9SPHN</name>
<dbReference type="Pfam" id="PF01722">
    <property type="entry name" value="BolA"/>
    <property type="match status" value="1"/>
</dbReference>
<dbReference type="SUPFAM" id="SSF82657">
    <property type="entry name" value="BolA-like"/>
    <property type="match status" value="1"/>
</dbReference>
<accession>A0A9X2KMS6</accession>
<dbReference type="RefSeq" id="WP_254290899.1">
    <property type="nucleotide sequence ID" value="NZ_JAMLDX010000001.1"/>
</dbReference>
<comment type="caution">
    <text evidence="3">The sequence shown here is derived from an EMBL/GenBank/DDBJ whole genome shotgun (WGS) entry which is preliminary data.</text>
</comment>
<dbReference type="InterPro" id="IPR002634">
    <property type="entry name" value="BolA"/>
</dbReference>
<dbReference type="Gene3D" id="3.30.300.90">
    <property type="entry name" value="BolA-like"/>
    <property type="match status" value="1"/>
</dbReference>
<dbReference type="Proteomes" id="UP001139451">
    <property type="component" value="Unassembled WGS sequence"/>
</dbReference>
<evidence type="ECO:0000256" key="1">
    <source>
        <dbReference type="ARBA" id="ARBA00005578"/>
    </source>
</evidence>
<reference evidence="3" key="1">
    <citation type="submission" date="2022-05" db="EMBL/GenBank/DDBJ databases">
        <title>Sphingomonas sp. strain MG17 Genome sequencing and assembly.</title>
        <authorList>
            <person name="Kim I."/>
        </authorList>
    </citation>
    <scope>NUCLEOTIDE SEQUENCE</scope>
    <source>
        <strain evidence="3">MG17</strain>
    </source>
</reference>
<evidence type="ECO:0000256" key="2">
    <source>
        <dbReference type="RuleBase" id="RU003860"/>
    </source>
</evidence>
<keyword evidence="4" id="KW-1185">Reference proteome</keyword>
<gene>
    <name evidence="3" type="ORF">M9978_00855</name>
</gene>
<proteinExistence type="inferred from homology"/>
<evidence type="ECO:0000313" key="4">
    <source>
        <dbReference type="Proteomes" id="UP001139451"/>
    </source>
</evidence>